<dbReference type="AlphaFoldDB" id="A0A0B1S435"/>
<feature type="region of interest" description="Disordered" evidence="1">
    <location>
        <begin position="1"/>
        <end position="53"/>
    </location>
</feature>
<accession>A0A0B1S435</accession>
<name>A0A0B1S435_OESDE</name>
<reference evidence="2 3" key="1">
    <citation type="submission" date="2014-03" db="EMBL/GenBank/DDBJ databases">
        <title>Draft genome of the hookworm Oesophagostomum dentatum.</title>
        <authorList>
            <person name="Mitreva M."/>
        </authorList>
    </citation>
    <scope>NUCLEOTIDE SEQUENCE [LARGE SCALE GENOMIC DNA]</scope>
    <source>
        <strain evidence="2 3">OD-Hann</strain>
    </source>
</reference>
<dbReference type="EMBL" id="KN610208">
    <property type="protein sequence ID" value="KHJ78000.1"/>
    <property type="molecule type" value="Genomic_DNA"/>
</dbReference>
<evidence type="ECO:0000256" key="1">
    <source>
        <dbReference type="SAM" id="MobiDB-lite"/>
    </source>
</evidence>
<keyword evidence="3" id="KW-1185">Reference proteome</keyword>
<evidence type="ECO:0000313" key="2">
    <source>
        <dbReference type="EMBL" id="KHJ78000.1"/>
    </source>
</evidence>
<proteinExistence type="predicted"/>
<sequence length="127" mass="13694">MAKKTVVGGGSGKGSSKKKVRADNSATADDCQGDDRDQEETASEENPTHLEEISAADLLAQSSQSSNMLAGSVVEETTPSFVWLSEDYSTNRVPKLENPIVSESEGSQSHPRASTECVFFFLEVIFF</sequence>
<dbReference type="Proteomes" id="UP000053660">
    <property type="component" value="Unassembled WGS sequence"/>
</dbReference>
<evidence type="ECO:0000313" key="3">
    <source>
        <dbReference type="Proteomes" id="UP000053660"/>
    </source>
</evidence>
<organism evidence="2 3">
    <name type="scientific">Oesophagostomum dentatum</name>
    <name type="common">Nodular worm</name>
    <dbReference type="NCBI Taxonomy" id="61180"/>
    <lineage>
        <taxon>Eukaryota</taxon>
        <taxon>Metazoa</taxon>
        <taxon>Ecdysozoa</taxon>
        <taxon>Nematoda</taxon>
        <taxon>Chromadorea</taxon>
        <taxon>Rhabditida</taxon>
        <taxon>Rhabditina</taxon>
        <taxon>Rhabditomorpha</taxon>
        <taxon>Strongyloidea</taxon>
        <taxon>Strongylidae</taxon>
        <taxon>Oesophagostomum</taxon>
    </lineage>
</organism>
<protein>
    <submittedName>
        <fullName evidence="2">Uncharacterized protein</fullName>
    </submittedName>
</protein>
<gene>
    <name evidence="2" type="ORF">OESDEN_22380</name>
</gene>